<feature type="compositionally biased region" description="Polar residues" evidence="2">
    <location>
        <begin position="434"/>
        <end position="445"/>
    </location>
</feature>
<feature type="compositionally biased region" description="Basic and acidic residues" evidence="2">
    <location>
        <begin position="330"/>
        <end position="341"/>
    </location>
</feature>
<keyword evidence="1" id="KW-0862">Zinc</keyword>
<sequence length="476" mass="51939">MGGLAGWQACKFGSRGFCLRGISCWDIHPDDVILCNSDSNMFFVEFYGTKAYIWDPPGLRMEGPPQFQSGFRARSCNYGHLIPRDWVATSVHKGLYSPNQPPPHGIYYRTLFRIPFLDQLADDRHREFFAHLTQLPPGRAYVPLPVDGLYDRPPAPVPARANNPQADKLPARPAVDEYGLPGHVDELFYKQQAALAHADDGHGLPDYVAQLFSRPAYAHAAETDTPRSYSHSLARGLYCPPPAPANNPQPDEPPARPAIDEYGLPDDVDELFYKQPPAHAADDGHGLPDYVAQLFSRPAYAHAAYTPRNYSHPLAQGLCYPPPAPANNPEPDKPPARPAVDEQKLPDDVEELFYKQLPAHAADRPNYYPPSAAFTRLRIGPNNTQPQGHPNPPPANQARLSFRPNIPRPPGYSNPPPANQALSPAQHSPAAGNQGLSTAQAQLPSNNPQPNDGPPAAPPPDNSPSVAGDHDGANNP</sequence>
<feature type="zinc finger region" description="C3H1-type" evidence="1">
    <location>
        <begin position="9"/>
        <end position="31"/>
    </location>
</feature>
<protein>
    <recommendedName>
        <fullName evidence="3">C3H1-type domain-containing protein</fullName>
    </recommendedName>
</protein>
<proteinExistence type="predicted"/>
<feature type="domain" description="C3H1-type" evidence="3">
    <location>
        <begin position="9"/>
        <end position="31"/>
    </location>
</feature>
<feature type="region of interest" description="Disordered" evidence="2">
    <location>
        <begin position="362"/>
        <end position="476"/>
    </location>
</feature>
<feature type="compositionally biased region" description="Pro residues" evidence="2">
    <location>
        <begin position="239"/>
        <end position="256"/>
    </location>
</feature>
<dbReference type="InterPro" id="IPR000571">
    <property type="entry name" value="Znf_CCCH"/>
</dbReference>
<dbReference type="EMBL" id="JBJUIK010000011">
    <property type="protein sequence ID" value="KAL3511631.1"/>
    <property type="molecule type" value="Genomic_DNA"/>
</dbReference>
<evidence type="ECO:0000313" key="4">
    <source>
        <dbReference type="EMBL" id="KAL3511631.1"/>
    </source>
</evidence>
<name>A0ABD2YYH9_9GENT</name>
<dbReference type="PROSITE" id="PS50103">
    <property type="entry name" value="ZF_C3H1"/>
    <property type="match status" value="1"/>
</dbReference>
<dbReference type="GO" id="GO:0008270">
    <property type="term" value="F:zinc ion binding"/>
    <property type="evidence" value="ECO:0007669"/>
    <property type="project" value="UniProtKB-KW"/>
</dbReference>
<evidence type="ECO:0000256" key="2">
    <source>
        <dbReference type="SAM" id="MobiDB-lite"/>
    </source>
</evidence>
<feature type="compositionally biased region" description="Pro residues" evidence="2">
    <location>
        <begin position="406"/>
        <end position="418"/>
    </location>
</feature>
<keyword evidence="5" id="KW-1185">Reference proteome</keyword>
<accession>A0ABD2YYH9</accession>
<gene>
    <name evidence="4" type="ORF">ACH5RR_024348</name>
</gene>
<keyword evidence="1" id="KW-0863">Zinc-finger</keyword>
<organism evidence="4 5">
    <name type="scientific">Cinchona calisaya</name>
    <dbReference type="NCBI Taxonomy" id="153742"/>
    <lineage>
        <taxon>Eukaryota</taxon>
        <taxon>Viridiplantae</taxon>
        <taxon>Streptophyta</taxon>
        <taxon>Embryophyta</taxon>
        <taxon>Tracheophyta</taxon>
        <taxon>Spermatophyta</taxon>
        <taxon>Magnoliopsida</taxon>
        <taxon>eudicotyledons</taxon>
        <taxon>Gunneridae</taxon>
        <taxon>Pentapetalae</taxon>
        <taxon>asterids</taxon>
        <taxon>lamiids</taxon>
        <taxon>Gentianales</taxon>
        <taxon>Rubiaceae</taxon>
        <taxon>Cinchonoideae</taxon>
        <taxon>Cinchoneae</taxon>
        <taxon>Cinchona</taxon>
    </lineage>
</organism>
<keyword evidence="1" id="KW-0479">Metal-binding</keyword>
<feature type="compositionally biased region" description="Pro residues" evidence="2">
    <location>
        <begin position="451"/>
        <end position="462"/>
    </location>
</feature>
<dbReference type="Proteomes" id="UP001630127">
    <property type="component" value="Unassembled WGS sequence"/>
</dbReference>
<evidence type="ECO:0000256" key="1">
    <source>
        <dbReference type="PROSITE-ProRule" id="PRU00723"/>
    </source>
</evidence>
<feature type="region of interest" description="Disordered" evidence="2">
    <location>
        <begin position="223"/>
        <end position="263"/>
    </location>
</feature>
<comment type="caution">
    <text evidence="4">The sequence shown here is derived from an EMBL/GenBank/DDBJ whole genome shotgun (WGS) entry which is preliminary data.</text>
</comment>
<reference evidence="4 5" key="1">
    <citation type="submission" date="2024-11" db="EMBL/GenBank/DDBJ databases">
        <title>A near-complete genome assembly of Cinchona calisaya.</title>
        <authorList>
            <person name="Lian D.C."/>
            <person name="Zhao X.W."/>
            <person name="Wei L."/>
        </authorList>
    </citation>
    <scope>NUCLEOTIDE SEQUENCE [LARGE SCALE GENOMIC DNA]</scope>
    <source>
        <tissue evidence="4">Nenye</tissue>
    </source>
</reference>
<evidence type="ECO:0000259" key="3">
    <source>
        <dbReference type="PROSITE" id="PS50103"/>
    </source>
</evidence>
<evidence type="ECO:0000313" key="5">
    <source>
        <dbReference type="Proteomes" id="UP001630127"/>
    </source>
</evidence>
<dbReference type="AlphaFoldDB" id="A0ABD2YYH9"/>
<feature type="region of interest" description="Disordered" evidence="2">
    <location>
        <begin position="316"/>
        <end position="341"/>
    </location>
</feature>